<keyword evidence="1" id="KW-1185">Reference proteome</keyword>
<reference evidence="2" key="1">
    <citation type="submission" date="2025-08" db="UniProtKB">
        <authorList>
            <consortium name="RefSeq"/>
        </authorList>
    </citation>
    <scope>IDENTIFICATION</scope>
</reference>
<dbReference type="Proteomes" id="UP000694850">
    <property type="component" value="Unplaced"/>
</dbReference>
<protein>
    <submittedName>
        <fullName evidence="2">NADH dehydrogenase [ubiquinone] 1 alpha subcomplex subunit 3-like</fullName>
    </submittedName>
</protein>
<dbReference type="RefSeq" id="XP_042636697.1">
    <property type="nucleotide sequence ID" value="XM_042780763.1"/>
</dbReference>
<name>A0AC54Z7G4_ORYAF</name>
<accession>A0AC54Z7G4</accession>
<evidence type="ECO:0000313" key="2">
    <source>
        <dbReference type="RefSeq" id="XP_042636697.1"/>
    </source>
</evidence>
<organism evidence="1 2">
    <name type="scientific">Orycteropus afer afer</name>
    <dbReference type="NCBI Taxonomy" id="1230840"/>
    <lineage>
        <taxon>Eukaryota</taxon>
        <taxon>Metazoa</taxon>
        <taxon>Chordata</taxon>
        <taxon>Craniata</taxon>
        <taxon>Vertebrata</taxon>
        <taxon>Euteleostomi</taxon>
        <taxon>Mammalia</taxon>
        <taxon>Eutheria</taxon>
        <taxon>Afrotheria</taxon>
        <taxon>Tubulidentata</taxon>
        <taxon>Orycteropodidae</taxon>
        <taxon>Orycteropus</taxon>
    </lineage>
</organism>
<proteinExistence type="predicted"/>
<gene>
    <name evidence="2" type="primary">LOC103195803</name>
</gene>
<sequence>MATRPAVFLKNAWTKELVLVTSFTIMALAIILPPLRPYTKYTNMINKATPYSYPVPLLDDGNMPYVPSHSQDPQGPSLEWLKKL</sequence>
<evidence type="ECO:0000313" key="1">
    <source>
        <dbReference type="Proteomes" id="UP000694850"/>
    </source>
</evidence>